<feature type="compositionally biased region" description="Polar residues" evidence="1">
    <location>
        <begin position="14"/>
        <end position="32"/>
    </location>
</feature>
<dbReference type="EMBL" id="MU157839">
    <property type="protein sequence ID" value="KAF9530588.1"/>
    <property type="molecule type" value="Genomic_DNA"/>
</dbReference>
<evidence type="ECO:0000259" key="2">
    <source>
        <dbReference type="PROSITE" id="PS50234"/>
    </source>
</evidence>
<dbReference type="InterPro" id="IPR052969">
    <property type="entry name" value="Thr-specific_kinase-like"/>
</dbReference>
<dbReference type="GO" id="GO:0004674">
    <property type="term" value="F:protein serine/threonine kinase activity"/>
    <property type="evidence" value="ECO:0007669"/>
    <property type="project" value="TreeGrafter"/>
</dbReference>
<dbReference type="InterPro" id="IPR036465">
    <property type="entry name" value="vWFA_dom_sf"/>
</dbReference>
<feature type="region of interest" description="Disordered" evidence="1">
    <location>
        <begin position="377"/>
        <end position="402"/>
    </location>
</feature>
<keyword evidence="4" id="KW-1185">Reference proteome</keyword>
<organism evidence="3 4">
    <name type="scientific">Crepidotus variabilis</name>
    <dbReference type="NCBI Taxonomy" id="179855"/>
    <lineage>
        <taxon>Eukaryota</taxon>
        <taxon>Fungi</taxon>
        <taxon>Dikarya</taxon>
        <taxon>Basidiomycota</taxon>
        <taxon>Agaricomycotina</taxon>
        <taxon>Agaricomycetes</taxon>
        <taxon>Agaricomycetidae</taxon>
        <taxon>Agaricales</taxon>
        <taxon>Agaricineae</taxon>
        <taxon>Crepidotaceae</taxon>
        <taxon>Crepidotus</taxon>
    </lineage>
</organism>
<gene>
    <name evidence="3" type="ORF">CPB83DRAFT_905223</name>
</gene>
<feature type="region of interest" description="Disordered" evidence="1">
    <location>
        <begin position="1"/>
        <end position="32"/>
    </location>
</feature>
<dbReference type="CDD" id="cd00198">
    <property type="entry name" value="vWFA"/>
    <property type="match status" value="1"/>
</dbReference>
<dbReference type="PROSITE" id="PS50234">
    <property type="entry name" value="VWFA"/>
    <property type="match status" value="1"/>
</dbReference>
<evidence type="ECO:0000256" key="1">
    <source>
        <dbReference type="SAM" id="MobiDB-lite"/>
    </source>
</evidence>
<feature type="domain" description="VWFA" evidence="2">
    <location>
        <begin position="38"/>
        <end position="240"/>
    </location>
</feature>
<dbReference type="Proteomes" id="UP000807306">
    <property type="component" value="Unassembled WGS sequence"/>
</dbReference>
<comment type="caution">
    <text evidence="3">The sequence shown here is derived from an EMBL/GenBank/DDBJ whole genome shotgun (WGS) entry which is preliminary data.</text>
</comment>
<dbReference type="SMART" id="SM00327">
    <property type="entry name" value="VWA"/>
    <property type="match status" value="1"/>
</dbReference>
<dbReference type="Pfam" id="PF00092">
    <property type="entry name" value="VWA"/>
    <property type="match status" value="1"/>
</dbReference>
<proteinExistence type="predicted"/>
<dbReference type="GO" id="GO:0005737">
    <property type="term" value="C:cytoplasm"/>
    <property type="evidence" value="ECO:0007669"/>
    <property type="project" value="TreeGrafter"/>
</dbReference>
<dbReference type="SUPFAM" id="SSF53300">
    <property type="entry name" value="vWA-like"/>
    <property type="match status" value="1"/>
</dbReference>
<dbReference type="InterPro" id="IPR002035">
    <property type="entry name" value="VWF_A"/>
</dbReference>
<accession>A0A9P6EJ20</accession>
<evidence type="ECO:0000313" key="3">
    <source>
        <dbReference type="EMBL" id="KAF9530588.1"/>
    </source>
</evidence>
<dbReference type="PANTHER" id="PTHR47763:SF1">
    <property type="entry name" value="DUF659 DOMAIN-CONTAINING PROTEIN"/>
    <property type="match status" value="1"/>
</dbReference>
<dbReference type="AlphaFoldDB" id="A0A9P6EJ20"/>
<sequence>MSNSAEMVQDGADSAQTFQDGANFPQENGARSTSKPLDIVFLQDTTGSQGPYIDSARKAIRDICDKIISSASLSPDQLRFGLIAFRDHPPQDHTYVTKQFGFTSDINVMQKNLSKLIASGGGDGPEAQTAAIAAALEMEWNDDAVKMAVLITDAPPHGLGEAGDGFAKSPDQNDPLELVRQMAQQGITLFVIACEPALSHWRFAVDFYTALAQITSGKMFPLLMADKLGDYIVGTAIETVETEQLIAEFENVILDDVYNQNKKIDDVVDNLQEFLQEKGVTVNTVVVEDIYKPSAAAEKNVAAWSVAKDLEDARRTVEGVAESRIQAQYTEAFLPSTMPLHRRTFVRRRAELDDFEREIEETGEASPDEMDYDYEDEAEIEQEPEEISDASENDDDDDYGEGAMDLLLDKVPSASFSSASSIEFEVPRRLHHVVSVPSPVLPPHGTAFSAIPAPKLQKQSLSTKQTHRIVMQSLARKSKVTNEGMVNKLTGKVIPSSEYYPSTKRTEESGV</sequence>
<name>A0A9P6EJ20_9AGAR</name>
<dbReference type="PANTHER" id="PTHR47763">
    <property type="entry name" value="ALPHA-PROTEIN KINASE VWKA"/>
    <property type="match status" value="1"/>
</dbReference>
<evidence type="ECO:0000313" key="4">
    <source>
        <dbReference type="Proteomes" id="UP000807306"/>
    </source>
</evidence>
<dbReference type="Gene3D" id="3.40.50.410">
    <property type="entry name" value="von Willebrand factor, type A domain"/>
    <property type="match status" value="1"/>
</dbReference>
<protein>
    <recommendedName>
        <fullName evidence="2">VWFA domain-containing protein</fullName>
    </recommendedName>
</protein>
<dbReference type="OrthoDB" id="301415at2759"/>
<feature type="compositionally biased region" description="Acidic residues" evidence="1">
    <location>
        <begin position="377"/>
        <end position="400"/>
    </location>
</feature>
<reference evidence="3" key="1">
    <citation type="submission" date="2020-11" db="EMBL/GenBank/DDBJ databases">
        <authorList>
            <consortium name="DOE Joint Genome Institute"/>
            <person name="Ahrendt S."/>
            <person name="Riley R."/>
            <person name="Andreopoulos W."/>
            <person name="Labutti K."/>
            <person name="Pangilinan J."/>
            <person name="Ruiz-Duenas F.J."/>
            <person name="Barrasa J.M."/>
            <person name="Sanchez-Garcia M."/>
            <person name="Camarero S."/>
            <person name="Miyauchi S."/>
            <person name="Serrano A."/>
            <person name="Linde D."/>
            <person name="Babiker R."/>
            <person name="Drula E."/>
            <person name="Ayuso-Fernandez I."/>
            <person name="Pacheco R."/>
            <person name="Padilla G."/>
            <person name="Ferreira P."/>
            <person name="Barriuso J."/>
            <person name="Kellner H."/>
            <person name="Castanera R."/>
            <person name="Alfaro M."/>
            <person name="Ramirez L."/>
            <person name="Pisabarro A.G."/>
            <person name="Kuo A."/>
            <person name="Tritt A."/>
            <person name="Lipzen A."/>
            <person name="He G."/>
            <person name="Yan M."/>
            <person name="Ng V."/>
            <person name="Cullen D."/>
            <person name="Martin F."/>
            <person name="Rosso M.-N."/>
            <person name="Henrissat B."/>
            <person name="Hibbett D."/>
            <person name="Martinez A.T."/>
            <person name="Grigoriev I.V."/>
        </authorList>
    </citation>
    <scope>NUCLEOTIDE SEQUENCE</scope>
    <source>
        <strain evidence="3">CBS 506.95</strain>
    </source>
</reference>